<gene>
    <name evidence="3" type="ORF">ODALV1_LOCUS24679</name>
</gene>
<name>A0ABP1RPT3_9HEXA</name>
<keyword evidence="2" id="KW-0732">Signal</keyword>
<proteinExistence type="predicted"/>
<dbReference type="EMBL" id="CAXLJM020000093">
    <property type="protein sequence ID" value="CAL8132616.1"/>
    <property type="molecule type" value="Genomic_DNA"/>
</dbReference>
<comment type="caution">
    <text evidence="3">The sequence shown here is derived from an EMBL/GenBank/DDBJ whole genome shotgun (WGS) entry which is preliminary data.</text>
</comment>
<feature type="region of interest" description="Disordered" evidence="1">
    <location>
        <begin position="153"/>
        <end position="220"/>
    </location>
</feature>
<evidence type="ECO:0000256" key="2">
    <source>
        <dbReference type="SAM" id="SignalP"/>
    </source>
</evidence>
<keyword evidence="4" id="KW-1185">Reference proteome</keyword>
<protein>
    <submittedName>
        <fullName evidence="3">Uncharacterized protein</fullName>
    </submittedName>
</protein>
<feature type="region of interest" description="Disordered" evidence="1">
    <location>
        <begin position="127"/>
        <end position="146"/>
    </location>
</feature>
<dbReference type="Proteomes" id="UP001642540">
    <property type="component" value="Unassembled WGS sequence"/>
</dbReference>
<evidence type="ECO:0000313" key="3">
    <source>
        <dbReference type="EMBL" id="CAL8132616.1"/>
    </source>
</evidence>
<sequence>MKITVVLIVLLQLQATSGCFTSSARKSLHHRWGVLCQKGFRFRMDRNSALGRSLTCALFRLIMLWGRETRSVVDPDYYKMNDDVVEVKAELLEVRKKREARGISFDMNVFRCGDKCVPEDAEYQKHKGRPATYASPRKPTRKVTTKAPNISTRTTSTTTTIRTSARATSTTGTTTTSAPTTFSTTSTTTSAPTTSTTTTTTTSAPTTSTTITTTTSPPSTSTTTYYHLGAYNFNYFHHHFQSYYHVHFYYF</sequence>
<dbReference type="PROSITE" id="PS51257">
    <property type="entry name" value="PROKAR_LIPOPROTEIN"/>
    <property type="match status" value="1"/>
</dbReference>
<feature type="chain" id="PRO_5047204997" evidence="2">
    <location>
        <begin position="19"/>
        <end position="251"/>
    </location>
</feature>
<reference evidence="3 4" key="1">
    <citation type="submission" date="2024-08" db="EMBL/GenBank/DDBJ databases">
        <authorList>
            <person name="Cucini C."/>
            <person name="Frati F."/>
        </authorList>
    </citation>
    <scope>NUCLEOTIDE SEQUENCE [LARGE SCALE GENOMIC DNA]</scope>
</reference>
<feature type="signal peptide" evidence="2">
    <location>
        <begin position="1"/>
        <end position="18"/>
    </location>
</feature>
<accession>A0ABP1RPT3</accession>
<evidence type="ECO:0000256" key="1">
    <source>
        <dbReference type="SAM" id="MobiDB-lite"/>
    </source>
</evidence>
<evidence type="ECO:0000313" key="4">
    <source>
        <dbReference type="Proteomes" id="UP001642540"/>
    </source>
</evidence>
<organism evidence="3 4">
    <name type="scientific">Orchesella dallaii</name>
    <dbReference type="NCBI Taxonomy" id="48710"/>
    <lineage>
        <taxon>Eukaryota</taxon>
        <taxon>Metazoa</taxon>
        <taxon>Ecdysozoa</taxon>
        <taxon>Arthropoda</taxon>
        <taxon>Hexapoda</taxon>
        <taxon>Collembola</taxon>
        <taxon>Entomobryomorpha</taxon>
        <taxon>Entomobryoidea</taxon>
        <taxon>Orchesellidae</taxon>
        <taxon>Orchesellinae</taxon>
        <taxon>Orchesella</taxon>
    </lineage>
</organism>